<dbReference type="Proteomes" id="UP000256913">
    <property type="component" value="Unassembled WGS sequence"/>
</dbReference>
<name>A0A3D9ZLQ0_9ACTN</name>
<evidence type="ECO:0000259" key="8">
    <source>
        <dbReference type="PROSITE" id="PS51349"/>
    </source>
</evidence>
<organism evidence="9 10">
    <name type="scientific">Asanoa ferruginea</name>
    <dbReference type="NCBI Taxonomy" id="53367"/>
    <lineage>
        <taxon>Bacteria</taxon>
        <taxon>Bacillati</taxon>
        <taxon>Actinomycetota</taxon>
        <taxon>Actinomycetes</taxon>
        <taxon>Micromonosporales</taxon>
        <taxon>Micromonosporaceae</taxon>
        <taxon>Asanoa</taxon>
    </lineage>
</organism>
<protein>
    <submittedName>
        <fullName evidence="9">L-lactate dehydrogenase (Cytochrome)/(S)-mandelate dehydrogenase</fullName>
    </submittedName>
</protein>
<feature type="binding site" evidence="7">
    <location>
        <position position="293"/>
    </location>
    <ligand>
        <name>glyoxylate</name>
        <dbReference type="ChEBI" id="CHEBI:36655"/>
    </ligand>
</feature>
<evidence type="ECO:0000256" key="3">
    <source>
        <dbReference type="ARBA" id="ARBA00022643"/>
    </source>
</evidence>
<reference evidence="9 10" key="1">
    <citation type="submission" date="2018-08" db="EMBL/GenBank/DDBJ databases">
        <title>Sequencing the genomes of 1000 actinobacteria strains.</title>
        <authorList>
            <person name="Klenk H.-P."/>
        </authorList>
    </citation>
    <scope>NUCLEOTIDE SEQUENCE [LARGE SCALE GENOMIC DNA]</scope>
    <source>
        <strain evidence="9 10">DSM 44099</strain>
    </source>
</reference>
<comment type="caution">
    <text evidence="9">The sequence shown here is derived from an EMBL/GenBank/DDBJ whole genome shotgun (WGS) entry which is preliminary data.</text>
</comment>
<feature type="domain" description="FMN hydroxy acid dehydrogenase" evidence="8">
    <location>
        <begin position="9"/>
        <end position="395"/>
    </location>
</feature>
<dbReference type="PROSITE" id="PS00557">
    <property type="entry name" value="FMN_HYDROXY_ACID_DH_1"/>
    <property type="match status" value="1"/>
</dbReference>
<accession>A0A3D9ZLQ0</accession>
<keyword evidence="3 7" id="KW-0288">FMN</keyword>
<dbReference type="FunFam" id="3.20.20.70:FF:000029">
    <property type="entry name" value="L-lactate dehydrogenase"/>
    <property type="match status" value="1"/>
</dbReference>
<dbReference type="InterPro" id="IPR013785">
    <property type="entry name" value="Aldolase_TIM"/>
</dbReference>
<feature type="binding site" evidence="7">
    <location>
        <position position="288"/>
    </location>
    <ligand>
        <name>FMN</name>
        <dbReference type="ChEBI" id="CHEBI:58210"/>
    </ligand>
</feature>
<evidence type="ECO:0000256" key="5">
    <source>
        <dbReference type="ARBA" id="ARBA00024042"/>
    </source>
</evidence>
<feature type="binding site" evidence="7">
    <location>
        <position position="171"/>
    </location>
    <ligand>
        <name>FMN</name>
        <dbReference type="ChEBI" id="CHEBI:58210"/>
    </ligand>
</feature>
<dbReference type="GO" id="GO:0010181">
    <property type="term" value="F:FMN binding"/>
    <property type="evidence" value="ECO:0007669"/>
    <property type="project" value="InterPro"/>
</dbReference>
<dbReference type="PIRSF" id="PIRSF000138">
    <property type="entry name" value="Al-hdrx_acd_dh"/>
    <property type="match status" value="1"/>
</dbReference>
<evidence type="ECO:0000313" key="10">
    <source>
        <dbReference type="Proteomes" id="UP000256913"/>
    </source>
</evidence>
<evidence type="ECO:0000256" key="4">
    <source>
        <dbReference type="ARBA" id="ARBA00023002"/>
    </source>
</evidence>
<dbReference type="InterPro" id="IPR000262">
    <property type="entry name" value="FMN-dep_DH"/>
</dbReference>
<dbReference type="OrthoDB" id="9770452at2"/>
<dbReference type="PANTHER" id="PTHR10578:SF107">
    <property type="entry name" value="2-HYDROXYACID OXIDASE 1"/>
    <property type="match status" value="1"/>
</dbReference>
<feature type="binding site" evidence="7">
    <location>
        <position position="290"/>
    </location>
    <ligand>
        <name>glyoxylate</name>
        <dbReference type="ChEBI" id="CHEBI:36655"/>
    </ligand>
</feature>
<dbReference type="InterPro" id="IPR037396">
    <property type="entry name" value="FMN_HAD"/>
</dbReference>
<feature type="binding site" evidence="7">
    <location>
        <position position="180"/>
    </location>
    <ligand>
        <name>glyoxylate</name>
        <dbReference type="ChEBI" id="CHEBI:36655"/>
    </ligand>
</feature>
<evidence type="ECO:0000256" key="2">
    <source>
        <dbReference type="ARBA" id="ARBA00022630"/>
    </source>
</evidence>
<evidence type="ECO:0000256" key="7">
    <source>
        <dbReference type="PIRSR" id="PIRSR000138-2"/>
    </source>
</evidence>
<dbReference type="Pfam" id="PF01070">
    <property type="entry name" value="FMN_dh"/>
    <property type="match status" value="1"/>
</dbReference>
<feature type="binding site" evidence="7">
    <location>
        <position position="140"/>
    </location>
    <ligand>
        <name>glyoxylate</name>
        <dbReference type="ChEBI" id="CHEBI:36655"/>
    </ligand>
</feature>
<feature type="binding site" evidence="7">
    <location>
        <position position="35"/>
    </location>
    <ligand>
        <name>glyoxylate</name>
        <dbReference type="ChEBI" id="CHEBI:36655"/>
    </ligand>
</feature>
<proteinExistence type="inferred from homology"/>
<keyword evidence="10" id="KW-1185">Reference proteome</keyword>
<keyword evidence="2 7" id="KW-0285">Flavoprotein</keyword>
<dbReference type="Gene3D" id="3.20.20.70">
    <property type="entry name" value="Aldolase class I"/>
    <property type="match status" value="1"/>
</dbReference>
<feature type="binding site" evidence="7">
    <location>
        <position position="138"/>
    </location>
    <ligand>
        <name>FMN</name>
        <dbReference type="ChEBI" id="CHEBI:58210"/>
    </ligand>
</feature>
<dbReference type="RefSeq" id="WP_116069618.1">
    <property type="nucleotide sequence ID" value="NZ_BONB01000062.1"/>
</dbReference>
<dbReference type="PROSITE" id="PS51349">
    <property type="entry name" value="FMN_HYDROXY_ACID_DH_2"/>
    <property type="match status" value="1"/>
</dbReference>
<evidence type="ECO:0000256" key="1">
    <source>
        <dbReference type="ARBA" id="ARBA00001917"/>
    </source>
</evidence>
<dbReference type="SUPFAM" id="SSF51395">
    <property type="entry name" value="FMN-linked oxidoreductases"/>
    <property type="match status" value="1"/>
</dbReference>
<keyword evidence="4" id="KW-0560">Oxidoreductase</keyword>
<dbReference type="CDD" id="cd02809">
    <property type="entry name" value="alpha_hydroxyacid_oxid_FMN"/>
    <property type="match status" value="1"/>
</dbReference>
<dbReference type="PANTHER" id="PTHR10578">
    <property type="entry name" value="S -2-HYDROXY-ACID OXIDASE-RELATED"/>
    <property type="match status" value="1"/>
</dbReference>
<dbReference type="InterPro" id="IPR008259">
    <property type="entry name" value="FMN_hydac_DH_AS"/>
</dbReference>
<evidence type="ECO:0000256" key="6">
    <source>
        <dbReference type="PIRSR" id="PIRSR000138-1"/>
    </source>
</evidence>
<feature type="binding site" evidence="7">
    <location>
        <begin position="88"/>
        <end position="90"/>
    </location>
    <ligand>
        <name>FMN</name>
        <dbReference type="ChEBI" id="CHEBI:58210"/>
    </ligand>
</feature>
<dbReference type="AlphaFoldDB" id="A0A3D9ZLQ0"/>
<feature type="binding site" evidence="7">
    <location>
        <begin position="344"/>
        <end position="345"/>
    </location>
    <ligand>
        <name>FMN</name>
        <dbReference type="ChEBI" id="CHEBI:58210"/>
    </ligand>
</feature>
<feature type="active site" description="Proton acceptor" evidence="6">
    <location>
        <position position="290"/>
    </location>
</feature>
<gene>
    <name evidence="9" type="ORF">DFJ67_4333</name>
</gene>
<evidence type="ECO:0000313" key="9">
    <source>
        <dbReference type="EMBL" id="REF98316.1"/>
    </source>
</evidence>
<comment type="similarity">
    <text evidence="5">Belongs to the FMN-dependent alpha-hydroxy acid dehydrogenase family.</text>
</comment>
<dbReference type="InterPro" id="IPR012133">
    <property type="entry name" value="Alpha-hydoxy_acid_DH_FMN"/>
</dbReference>
<feature type="binding site" evidence="7">
    <location>
        <position position="117"/>
    </location>
    <ligand>
        <name>FMN</name>
        <dbReference type="ChEBI" id="CHEBI:58210"/>
    </ligand>
</feature>
<sequence length="405" mass="44447">MPAFKFQVSNRLGPFTVEDYRRLARRRIPDMVWAYVDYGAEDLATLDANRSAFARYAFRRRVLTGKEATDLSTRVADTDLSLPLLLSPLGSVGLSHWTGERGVAQAAERAGTVSVVSTASTYSFEEVAAGTERDHFFQLYPWADLQTGRHDLTLSLMERAARAGYRAMFVTVDVAMPGNREAERRLGMGHPPVLTPGRVFDAALKPRWWAAFLRHRRMSLRNLIEESGARAAVASVETQYRMMRAELNWDDFAWLREHWKGPLFIKGVVDARDAERAVDLGADGVVVSNHGGRQLDGDVAALDALPAIAARVGQRAEVLLEGGVRRGSDVVKALCLGATAVCVGRPYVYGLGAAGPAGAEHVVRIFREEIARVMTLMGVDRLADLDPSWLVPANTPVASESESLL</sequence>
<dbReference type="GO" id="GO:0016614">
    <property type="term" value="F:oxidoreductase activity, acting on CH-OH group of donors"/>
    <property type="evidence" value="ECO:0007669"/>
    <property type="project" value="UniProtKB-ARBA"/>
</dbReference>
<dbReference type="EMBL" id="QUMQ01000001">
    <property type="protein sequence ID" value="REF98316.1"/>
    <property type="molecule type" value="Genomic_DNA"/>
</dbReference>
<feature type="binding site" evidence="7">
    <location>
        <position position="266"/>
    </location>
    <ligand>
        <name>FMN</name>
        <dbReference type="ChEBI" id="CHEBI:58210"/>
    </ligand>
</feature>
<comment type="cofactor">
    <cofactor evidence="1">
        <name>FMN</name>
        <dbReference type="ChEBI" id="CHEBI:58210"/>
    </cofactor>
</comment>